<reference evidence="5 6" key="1">
    <citation type="submission" date="2020-04" db="EMBL/GenBank/DDBJ databases">
        <title>Description of novel Gluconacetobacter.</title>
        <authorList>
            <person name="Sombolestani A."/>
        </authorList>
    </citation>
    <scope>NUCLEOTIDE SEQUENCE [LARGE SCALE GENOMIC DNA]</scope>
    <source>
        <strain evidence="5 6">LMG 27724</strain>
    </source>
</reference>
<dbReference type="GO" id="GO:0003700">
    <property type="term" value="F:DNA-binding transcription factor activity"/>
    <property type="evidence" value="ECO:0007669"/>
    <property type="project" value="TreeGrafter"/>
</dbReference>
<dbReference type="Gene3D" id="1.10.357.10">
    <property type="entry name" value="Tetracycline Repressor, domain 2"/>
    <property type="match status" value="1"/>
</dbReference>
<evidence type="ECO:0000313" key="5">
    <source>
        <dbReference type="EMBL" id="MBB2173678.1"/>
    </source>
</evidence>
<gene>
    <name evidence="5" type="ORF">HLH35_16415</name>
</gene>
<dbReference type="AlphaFoldDB" id="A0A7W4J3B4"/>
<dbReference type="InterPro" id="IPR001647">
    <property type="entry name" value="HTH_TetR"/>
</dbReference>
<dbReference type="InterPro" id="IPR050109">
    <property type="entry name" value="HTH-type_TetR-like_transc_reg"/>
</dbReference>
<dbReference type="Pfam" id="PF00440">
    <property type="entry name" value="TetR_N"/>
    <property type="match status" value="1"/>
</dbReference>
<evidence type="ECO:0000256" key="1">
    <source>
        <dbReference type="ARBA" id="ARBA00023125"/>
    </source>
</evidence>
<organism evidence="5 6">
    <name type="scientific">Gluconacetobacter asukensis</name>
    <dbReference type="NCBI Taxonomy" id="1017181"/>
    <lineage>
        <taxon>Bacteria</taxon>
        <taxon>Pseudomonadati</taxon>
        <taxon>Pseudomonadota</taxon>
        <taxon>Alphaproteobacteria</taxon>
        <taxon>Acetobacterales</taxon>
        <taxon>Acetobacteraceae</taxon>
        <taxon>Gluconacetobacter</taxon>
    </lineage>
</organism>
<dbReference type="Proteomes" id="UP000577891">
    <property type="component" value="Unassembled WGS sequence"/>
</dbReference>
<protein>
    <submittedName>
        <fullName evidence="5">TetR/AcrR family transcriptional regulator</fullName>
    </submittedName>
</protein>
<keyword evidence="1 2" id="KW-0238">DNA-binding</keyword>
<name>A0A7W4J3B4_9PROT</name>
<dbReference type="RefSeq" id="WP_182980171.1">
    <property type="nucleotide sequence ID" value="NZ_BAABGB010000056.1"/>
</dbReference>
<feature type="compositionally biased region" description="Polar residues" evidence="3">
    <location>
        <begin position="1"/>
        <end position="10"/>
    </location>
</feature>
<dbReference type="PRINTS" id="PR00455">
    <property type="entry name" value="HTHTETR"/>
</dbReference>
<evidence type="ECO:0000259" key="4">
    <source>
        <dbReference type="PROSITE" id="PS50977"/>
    </source>
</evidence>
<feature type="DNA-binding region" description="H-T-H motif" evidence="2">
    <location>
        <begin position="42"/>
        <end position="61"/>
    </location>
</feature>
<keyword evidence="6" id="KW-1185">Reference proteome</keyword>
<dbReference type="SUPFAM" id="SSF46689">
    <property type="entry name" value="Homeodomain-like"/>
    <property type="match status" value="1"/>
</dbReference>
<feature type="compositionally biased region" description="Basic residues" evidence="3">
    <location>
        <begin position="232"/>
        <end position="242"/>
    </location>
</feature>
<dbReference type="EMBL" id="JABEQE010000018">
    <property type="protein sequence ID" value="MBB2173678.1"/>
    <property type="molecule type" value="Genomic_DNA"/>
</dbReference>
<dbReference type="PANTHER" id="PTHR30055:SF181">
    <property type="entry name" value="BLR6905 PROTEIN"/>
    <property type="match status" value="1"/>
</dbReference>
<evidence type="ECO:0000256" key="3">
    <source>
        <dbReference type="SAM" id="MobiDB-lite"/>
    </source>
</evidence>
<dbReference type="PROSITE" id="PS50977">
    <property type="entry name" value="HTH_TETR_2"/>
    <property type="match status" value="1"/>
</dbReference>
<evidence type="ECO:0000313" key="6">
    <source>
        <dbReference type="Proteomes" id="UP000577891"/>
    </source>
</evidence>
<feature type="region of interest" description="Disordered" evidence="3">
    <location>
        <begin position="1"/>
        <end position="21"/>
    </location>
</feature>
<accession>A0A7W4J3B4</accession>
<proteinExistence type="predicted"/>
<dbReference type="GO" id="GO:0000976">
    <property type="term" value="F:transcription cis-regulatory region binding"/>
    <property type="evidence" value="ECO:0007669"/>
    <property type="project" value="TreeGrafter"/>
</dbReference>
<evidence type="ECO:0000256" key="2">
    <source>
        <dbReference type="PROSITE-ProRule" id="PRU00335"/>
    </source>
</evidence>
<feature type="domain" description="HTH tetR-type" evidence="4">
    <location>
        <begin position="20"/>
        <end position="79"/>
    </location>
</feature>
<sequence>MAAENRSASSKQKRRRLDPEDREREIIDGAVAFFAEVGFDGGLRDLAKRLGITHQNLFRYFPTKEVLIDRVYEEVYLGRWQVEWEVLLADRTIALEQRLMQFYRSYLQAIFRYDWVRIFVFAGLKGVGITQRYLELVQARVVEPLARELRAATGLPDTSEVPLLPEETELAWGLHGELFYLAVRRWVYEMKVPDDLDMVVRVAVVKFLSGAPSAMRLLHEGTLRTPAPQPGRRARPVRRNPR</sequence>
<comment type="caution">
    <text evidence="5">The sequence shown here is derived from an EMBL/GenBank/DDBJ whole genome shotgun (WGS) entry which is preliminary data.</text>
</comment>
<dbReference type="InterPro" id="IPR009057">
    <property type="entry name" value="Homeodomain-like_sf"/>
</dbReference>
<feature type="region of interest" description="Disordered" evidence="3">
    <location>
        <begin position="219"/>
        <end position="242"/>
    </location>
</feature>
<dbReference type="PANTHER" id="PTHR30055">
    <property type="entry name" value="HTH-TYPE TRANSCRIPTIONAL REGULATOR RUTR"/>
    <property type="match status" value="1"/>
</dbReference>